<reference evidence="7 8" key="1">
    <citation type="journal article" date="2024" name="Int. J. Syst. Evol. Microbiol.">
        <title>Paenibacillus hexagrammi sp. nov., a novel bacterium isolated from the gut content of Hexagrammos agrammus.</title>
        <authorList>
            <person name="Jung H.K."/>
            <person name="Kim D.G."/>
            <person name="Zin H."/>
            <person name="Park J."/>
            <person name="Jung H."/>
            <person name="Kim Y.O."/>
            <person name="Kong H.J."/>
            <person name="Kim J.W."/>
            <person name="Kim Y.S."/>
        </authorList>
    </citation>
    <scope>NUCLEOTIDE SEQUENCE [LARGE SCALE GENOMIC DNA]</scope>
    <source>
        <strain evidence="7 8">YPD9-1</strain>
    </source>
</reference>
<feature type="transmembrane region" description="Helical" evidence="5">
    <location>
        <begin position="209"/>
        <end position="228"/>
    </location>
</feature>
<proteinExistence type="predicted"/>
<dbReference type="SUPFAM" id="SSF48452">
    <property type="entry name" value="TPR-like"/>
    <property type="match status" value="1"/>
</dbReference>
<feature type="transmembrane region" description="Helical" evidence="5">
    <location>
        <begin position="459"/>
        <end position="479"/>
    </location>
</feature>
<feature type="transmembrane region" description="Helical" evidence="5">
    <location>
        <begin position="59"/>
        <end position="80"/>
    </location>
</feature>
<feature type="transmembrane region" description="Helical" evidence="5">
    <location>
        <begin position="544"/>
        <end position="565"/>
    </location>
</feature>
<dbReference type="PANTHER" id="PTHR37422">
    <property type="entry name" value="TEICHURONIC ACID BIOSYNTHESIS PROTEIN TUAE"/>
    <property type="match status" value="1"/>
</dbReference>
<protein>
    <submittedName>
        <fullName evidence="7">O-antigen ligase family protein</fullName>
    </submittedName>
</protein>
<dbReference type="Pfam" id="PF04932">
    <property type="entry name" value="Wzy_C"/>
    <property type="match status" value="1"/>
</dbReference>
<sequence>MSASKNTYAASRAKATGTISTDSSSIIFWILASFTGLFLFWAPFQRALFNGGSYDFERSIYSASIWSSTILVLVGIYAIFRFKLQEQSDLLTILVLLLPLTYIVSLSNAASHYLAINKVYIQLLYATFFILGIFLTKNKRGTSIAAGLLMVSGYLVVMFGLLYWLGNGNFAGHLVGWFAIMDAANPLVYRDAIMTDANGLRLTSVFQYANTYAAFLMAFILSGLFFIVKSRKWLSILPHALLMVPMIVSFWLTLSRGALVILPVVFLIILFFLSFSRQILSLIQLALAFAASLLILEKITDIGTQLQTKPSAALSWNGWWVLLSASIVFAVISIAIQLFLAPALERFAERFKERRWLQFALPVAAIVLGILGAILLFGDTGVKNILPENVKTRIENINFQQHSVLERGTFYMDAIKLWKDYPVIGAGGGAWAALYEKYQNNPYTSRQAHNFALQYLVEAGALGFLVFVLFVVAVFYFYIRSYVRSNTEARDQHFLFFIITVSLLVHSMIDFDLSYVYMGAVLFLTLGLMVVKDSSKPLSIKIGAVQKVYPSVLIVIAVVVFYLTAQNVSANSSYNQALEVAKTSKDYNTIVAPLDKAISLHPAHPDYLLTGQLSRIGILLQVSNQLKTQDAKKSDEFFNQAQSLLDQLAAKEPHNRMVVLEQIYMYQQKGKQQEALDLARSQISNYPWYIDLYEKTAALDIEMSNQFREKKDLNETNKLMNDVLNTYNEVLQRVESLKNLPKGQLQGREFAVTPALAVNVGQVYFMRGDYVTAADTMKPLITDQLDDQTMRVLVRWYLAALQKQGV</sequence>
<dbReference type="InterPro" id="IPR007016">
    <property type="entry name" value="O-antigen_ligase-rel_domated"/>
</dbReference>
<dbReference type="InterPro" id="IPR011990">
    <property type="entry name" value="TPR-like_helical_dom_sf"/>
</dbReference>
<evidence type="ECO:0000313" key="8">
    <source>
        <dbReference type="Proteomes" id="UP001649230"/>
    </source>
</evidence>
<keyword evidence="2 5" id="KW-0812">Transmembrane</keyword>
<dbReference type="GO" id="GO:0016874">
    <property type="term" value="F:ligase activity"/>
    <property type="evidence" value="ECO:0007669"/>
    <property type="project" value="UniProtKB-KW"/>
</dbReference>
<evidence type="ECO:0000256" key="4">
    <source>
        <dbReference type="ARBA" id="ARBA00023136"/>
    </source>
</evidence>
<feature type="transmembrane region" description="Helical" evidence="5">
    <location>
        <begin position="119"/>
        <end position="136"/>
    </location>
</feature>
<dbReference type="Proteomes" id="UP001649230">
    <property type="component" value="Chromosome"/>
</dbReference>
<feature type="transmembrane region" description="Helical" evidence="5">
    <location>
        <begin position="92"/>
        <end position="113"/>
    </location>
</feature>
<name>A0ABY3SMF0_9BACL</name>
<gene>
    <name evidence="7" type="ORF">L0M14_03275</name>
</gene>
<feature type="domain" description="O-antigen ligase-related" evidence="6">
    <location>
        <begin position="242"/>
        <end position="468"/>
    </location>
</feature>
<feature type="transmembrane region" description="Helical" evidence="5">
    <location>
        <begin position="26"/>
        <end position="44"/>
    </location>
</feature>
<feature type="transmembrane region" description="Helical" evidence="5">
    <location>
        <begin position="515"/>
        <end position="532"/>
    </location>
</feature>
<evidence type="ECO:0000256" key="2">
    <source>
        <dbReference type="ARBA" id="ARBA00022692"/>
    </source>
</evidence>
<dbReference type="InterPro" id="IPR051533">
    <property type="entry name" value="WaaL-like"/>
</dbReference>
<feature type="transmembrane region" description="Helical" evidence="5">
    <location>
        <begin position="319"/>
        <end position="344"/>
    </location>
</feature>
<evidence type="ECO:0000256" key="5">
    <source>
        <dbReference type="SAM" id="Phobius"/>
    </source>
</evidence>
<comment type="subcellular location">
    <subcellularLocation>
        <location evidence="1">Membrane</location>
        <topology evidence="1">Multi-pass membrane protein</topology>
    </subcellularLocation>
</comment>
<organism evidence="7 8">
    <name type="scientific">Paenibacillus hexagrammi</name>
    <dbReference type="NCBI Taxonomy" id="2908839"/>
    <lineage>
        <taxon>Bacteria</taxon>
        <taxon>Bacillati</taxon>
        <taxon>Bacillota</taxon>
        <taxon>Bacilli</taxon>
        <taxon>Bacillales</taxon>
        <taxon>Paenibacillaceae</taxon>
        <taxon>Paenibacillus</taxon>
    </lineage>
</organism>
<feature type="transmembrane region" description="Helical" evidence="5">
    <location>
        <begin position="356"/>
        <end position="377"/>
    </location>
</feature>
<dbReference type="EMBL" id="CP090978">
    <property type="protein sequence ID" value="UJF34261.1"/>
    <property type="molecule type" value="Genomic_DNA"/>
</dbReference>
<evidence type="ECO:0000256" key="3">
    <source>
        <dbReference type="ARBA" id="ARBA00022989"/>
    </source>
</evidence>
<accession>A0ABY3SMF0</accession>
<feature type="transmembrane region" description="Helical" evidence="5">
    <location>
        <begin position="143"/>
        <end position="164"/>
    </location>
</feature>
<feature type="transmembrane region" description="Helical" evidence="5">
    <location>
        <begin position="248"/>
        <end position="272"/>
    </location>
</feature>
<evidence type="ECO:0000313" key="7">
    <source>
        <dbReference type="EMBL" id="UJF34261.1"/>
    </source>
</evidence>
<feature type="transmembrane region" description="Helical" evidence="5">
    <location>
        <begin position="491"/>
        <end position="509"/>
    </location>
</feature>
<feature type="transmembrane region" description="Helical" evidence="5">
    <location>
        <begin position="279"/>
        <end position="299"/>
    </location>
</feature>
<dbReference type="RefSeq" id="WP_235120787.1">
    <property type="nucleotide sequence ID" value="NZ_CP090978.1"/>
</dbReference>
<keyword evidence="3 5" id="KW-1133">Transmembrane helix</keyword>
<keyword evidence="4 5" id="KW-0472">Membrane</keyword>
<keyword evidence="8" id="KW-1185">Reference proteome</keyword>
<evidence type="ECO:0000259" key="6">
    <source>
        <dbReference type="Pfam" id="PF04932"/>
    </source>
</evidence>
<evidence type="ECO:0000256" key="1">
    <source>
        <dbReference type="ARBA" id="ARBA00004141"/>
    </source>
</evidence>
<keyword evidence="7" id="KW-0436">Ligase</keyword>
<dbReference type="Gene3D" id="1.25.40.10">
    <property type="entry name" value="Tetratricopeptide repeat domain"/>
    <property type="match status" value="1"/>
</dbReference>
<dbReference type="PANTHER" id="PTHR37422:SF13">
    <property type="entry name" value="LIPOPOLYSACCHARIDE BIOSYNTHESIS PROTEIN PA4999-RELATED"/>
    <property type="match status" value="1"/>
</dbReference>